<protein>
    <recommendedName>
        <fullName evidence="2">Tail assembly chaperone</fullName>
    </recommendedName>
</protein>
<accession>A0A6J5N443</accession>
<name>A0A6J5N443_9CAUD</name>
<organism evidence="1">
    <name type="scientific">uncultured Caudovirales phage</name>
    <dbReference type="NCBI Taxonomy" id="2100421"/>
    <lineage>
        <taxon>Viruses</taxon>
        <taxon>Duplodnaviria</taxon>
        <taxon>Heunggongvirae</taxon>
        <taxon>Uroviricota</taxon>
        <taxon>Caudoviricetes</taxon>
        <taxon>Peduoviridae</taxon>
        <taxon>Maltschvirus</taxon>
        <taxon>Maltschvirus maltsch</taxon>
    </lineage>
</organism>
<evidence type="ECO:0000313" key="1">
    <source>
        <dbReference type="EMBL" id="CAB4153864.1"/>
    </source>
</evidence>
<reference evidence="1" key="1">
    <citation type="submission" date="2020-04" db="EMBL/GenBank/DDBJ databases">
        <authorList>
            <person name="Chiriac C."/>
            <person name="Salcher M."/>
            <person name="Ghai R."/>
            <person name="Kavagutti S V."/>
        </authorList>
    </citation>
    <scope>NUCLEOTIDE SEQUENCE</scope>
</reference>
<evidence type="ECO:0008006" key="2">
    <source>
        <dbReference type="Google" id="ProtNLM"/>
    </source>
</evidence>
<gene>
    <name evidence="1" type="ORF">UFOVP641_33</name>
</gene>
<dbReference type="EMBL" id="LR796604">
    <property type="protein sequence ID" value="CAB4153864.1"/>
    <property type="molecule type" value="Genomic_DNA"/>
</dbReference>
<sequence>MSKVLEKATAHFRNKISGAMRKIYVPEWESDIYIKEAASLKEESKILELSQQGKTVEALVESLVVKARNEDGSKMFSMPDKITLMNEVDPQVLIRIIGQINQVNMDEMGMDAVEKN</sequence>
<proteinExistence type="predicted"/>